<accession>B2AJ50</accession>
<dbReference type="BioCyc" id="CTAI977880:RALTA_RS29825-MONOMER"/>
<evidence type="ECO:0000313" key="2">
    <source>
        <dbReference type="Proteomes" id="UP000001692"/>
    </source>
</evidence>
<dbReference type="KEGG" id="cti:pRALTA_0455"/>
<reference evidence="1 2" key="1">
    <citation type="journal article" date="2008" name="Genome Res.">
        <title>Genome sequence of the beta-rhizobium Cupriavidus taiwanensis and comparative genomics of rhizobia.</title>
        <authorList>
            <person name="Amadou C."/>
            <person name="Pascal G."/>
            <person name="Mangenot S."/>
            <person name="Glew M."/>
            <person name="Bontemps C."/>
            <person name="Capela D."/>
            <person name="Carrere S."/>
            <person name="Cruveiller S."/>
            <person name="Dossat C."/>
            <person name="Lajus A."/>
            <person name="Marchetti M."/>
            <person name="Poinsot V."/>
            <person name="Rouy Z."/>
            <person name="Servin B."/>
            <person name="Saad M."/>
            <person name="Schenowitz C."/>
            <person name="Barbe V."/>
            <person name="Batut J."/>
            <person name="Medigue C."/>
            <person name="Masson-Boivin C."/>
        </authorList>
    </citation>
    <scope>NUCLEOTIDE SEQUENCE [LARGE SCALE GENOMIC DNA]</scope>
    <source>
        <strain evidence="2">DSM 17343 / BCRC 17206 / CCUG 44338 / CIP 107171 / LMG 19424 / R1</strain>
    </source>
</reference>
<dbReference type="EMBL" id="CU633751">
    <property type="protein sequence ID" value="CAP64100.1"/>
    <property type="molecule type" value="Genomic_DNA"/>
</dbReference>
<evidence type="ECO:0000313" key="1">
    <source>
        <dbReference type="EMBL" id="CAP64100.1"/>
    </source>
</evidence>
<dbReference type="HOGENOM" id="CLU_1537534_0_0_4"/>
<keyword evidence="1" id="KW-0614">Plasmid</keyword>
<geneLocation type="plasmid" evidence="1 2">
    <name>pRALTA</name>
</geneLocation>
<proteinExistence type="predicted"/>
<dbReference type="AlphaFoldDB" id="B2AJ50"/>
<protein>
    <submittedName>
        <fullName evidence="1">Uncharacterized protein</fullName>
    </submittedName>
</protein>
<keyword evidence="2" id="KW-1185">Reference proteome</keyword>
<dbReference type="Proteomes" id="UP000001692">
    <property type="component" value="Plasmid pRALTA"/>
</dbReference>
<sequence length="174" mass="19824">MEHTMIESLKQSGTKRTWRRIRVRGSWLPDHAFVWAYWNGTMWNGFTVPMFTSQDASNLCAVMPSLVYVEARQVFAFPLLCRLRLLRRPADLAEYLSGFRSAVAGYCRNCHGRPGPPSHDCGERRHDVRERPTPFVKAKLKSMVSPIFARLRSMICGLPKSIQSLLGDCSPAPR</sequence>
<gene>
    <name evidence="1" type="ordered locus">pRALTA_0455</name>
</gene>
<name>B2AJ50_CUPTR</name>
<organism evidence="1 2">
    <name type="scientific">Cupriavidus taiwanensis (strain DSM 17343 / BCRC 17206 / CCUG 44338 / CIP 107171 / LMG 19424 / R1)</name>
    <name type="common">Ralstonia taiwanensis (strain LMG 19424)</name>
    <dbReference type="NCBI Taxonomy" id="977880"/>
    <lineage>
        <taxon>Bacteria</taxon>
        <taxon>Pseudomonadati</taxon>
        <taxon>Pseudomonadota</taxon>
        <taxon>Betaproteobacteria</taxon>
        <taxon>Burkholderiales</taxon>
        <taxon>Burkholderiaceae</taxon>
        <taxon>Cupriavidus</taxon>
    </lineage>
</organism>